<feature type="domain" description="FAD-binding PCMH-type" evidence="2">
    <location>
        <begin position="1"/>
        <end position="221"/>
    </location>
</feature>
<proteinExistence type="predicted"/>
<evidence type="ECO:0000313" key="3">
    <source>
        <dbReference type="EMBL" id="GAA1519651.1"/>
    </source>
</evidence>
<dbReference type="Proteomes" id="UP001501470">
    <property type="component" value="Unassembled WGS sequence"/>
</dbReference>
<dbReference type="InterPro" id="IPR002346">
    <property type="entry name" value="Mopterin_DH_FAD-bd"/>
</dbReference>
<dbReference type="SMART" id="SM01092">
    <property type="entry name" value="CO_deh_flav_C"/>
    <property type="match status" value="1"/>
</dbReference>
<dbReference type="PROSITE" id="PS51387">
    <property type="entry name" value="FAD_PCMH"/>
    <property type="match status" value="1"/>
</dbReference>
<dbReference type="PANTHER" id="PTHR42659:SF1">
    <property type="entry name" value="OXIDOREDUCTASE"/>
    <property type="match status" value="1"/>
</dbReference>
<dbReference type="InterPro" id="IPR016167">
    <property type="entry name" value="FAD-bd_PCMH_sub1"/>
</dbReference>
<dbReference type="InterPro" id="IPR051312">
    <property type="entry name" value="Diverse_Substr_Oxidored"/>
</dbReference>
<evidence type="ECO:0000259" key="2">
    <source>
        <dbReference type="PROSITE" id="PS51387"/>
    </source>
</evidence>
<organism evidence="3 4">
    <name type="scientific">Dactylosporangium maewongense</name>
    <dbReference type="NCBI Taxonomy" id="634393"/>
    <lineage>
        <taxon>Bacteria</taxon>
        <taxon>Bacillati</taxon>
        <taxon>Actinomycetota</taxon>
        <taxon>Actinomycetes</taxon>
        <taxon>Micromonosporales</taxon>
        <taxon>Micromonosporaceae</taxon>
        <taxon>Dactylosporangium</taxon>
    </lineage>
</organism>
<dbReference type="InterPro" id="IPR005107">
    <property type="entry name" value="CO_DH_flav_C"/>
</dbReference>
<dbReference type="SUPFAM" id="SSF56176">
    <property type="entry name" value="FAD-binding/transporter-associated domain-like"/>
    <property type="match status" value="1"/>
</dbReference>
<dbReference type="EMBL" id="BAAAQD010000007">
    <property type="protein sequence ID" value="GAA1519651.1"/>
    <property type="molecule type" value="Genomic_DNA"/>
</dbReference>
<gene>
    <name evidence="3" type="ORF">GCM10009827_038900</name>
</gene>
<comment type="caution">
    <text evidence="3">The sequence shown here is derived from an EMBL/GenBank/DDBJ whole genome shotgun (WGS) entry which is preliminary data.</text>
</comment>
<dbReference type="Gene3D" id="3.30.390.50">
    <property type="entry name" value="CO dehydrogenase flavoprotein, C-terminal domain"/>
    <property type="match status" value="1"/>
</dbReference>
<dbReference type="RefSeq" id="WP_344503383.1">
    <property type="nucleotide sequence ID" value="NZ_BAAAQD010000007.1"/>
</dbReference>
<accession>A0ABP4LDG3</accession>
<reference evidence="4" key="1">
    <citation type="journal article" date="2019" name="Int. J. Syst. Evol. Microbiol.">
        <title>The Global Catalogue of Microorganisms (GCM) 10K type strain sequencing project: providing services to taxonomists for standard genome sequencing and annotation.</title>
        <authorList>
            <consortium name="The Broad Institute Genomics Platform"/>
            <consortium name="The Broad Institute Genome Sequencing Center for Infectious Disease"/>
            <person name="Wu L."/>
            <person name="Ma J."/>
        </authorList>
    </citation>
    <scope>NUCLEOTIDE SEQUENCE [LARGE SCALE GENOMIC DNA]</scope>
    <source>
        <strain evidence="4">JCM 15933</strain>
    </source>
</reference>
<name>A0ABP4LDG3_9ACTN</name>
<dbReference type="PANTHER" id="PTHR42659">
    <property type="entry name" value="XANTHINE DEHYDROGENASE SUBUNIT C-RELATED"/>
    <property type="match status" value="1"/>
</dbReference>
<dbReference type="SUPFAM" id="SSF55447">
    <property type="entry name" value="CO dehydrogenase flavoprotein C-terminal domain-like"/>
    <property type="match status" value="1"/>
</dbReference>
<dbReference type="Pfam" id="PF03450">
    <property type="entry name" value="CO_deh_flav_C"/>
    <property type="match status" value="1"/>
</dbReference>
<dbReference type="InterPro" id="IPR036318">
    <property type="entry name" value="FAD-bd_PCMH-like_sf"/>
</dbReference>
<keyword evidence="1" id="KW-0560">Oxidoreductase</keyword>
<evidence type="ECO:0000313" key="4">
    <source>
        <dbReference type="Proteomes" id="UP001501470"/>
    </source>
</evidence>
<evidence type="ECO:0000256" key="1">
    <source>
        <dbReference type="ARBA" id="ARBA00023002"/>
    </source>
</evidence>
<dbReference type="Gene3D" id="3.30.465.10">
    <property type="match status" value="2"/>
</dbReference>
<sequence>MRPFAYQRAGEAGSAVAEMAHPGAAFLAGGTNIVDLMKLGVTTPDLLVDVTGLPLRDIEELPDGGIRVGALTANSDLAADPMVRTRFPAVALALLSGASAQLRNRATLGGNLLQRTRCRYFTDVTKACNKRQRGSGCDARDGEHRDLAILGASPQCVATNPSDLAVALVLVDARVELLTPDGPAQMSVHEFFRLPGERPERDTNLPPGALITAVVLPASPIARLSTYRKVRDRSSFAFAAGSVAAALDVRDGIVRDVRLAYGAVAHRPWRAYAAERMLRGATATVDSFERAADEELAAARPLRDNAYKVPLIRNLTVGVLRGMTEASW</sequence>
<dbReference type="Pfam" id="PF00941">
    <property type="entry name" value="FAD_binding_5"/>
    <property type="match status" value="1"/>
</dbReference>
<dbReference type="InterPro" id="IPR016169">
    <property type="entry name" value="FAD-bd_PCMH_sub2"/>
</dbReference>
<protein>
    <submittedName>
        <fullName evidence="3">Xanthine dehydrogenase family protein subunit M</fullName>
    </submittedName>
</protein>
<dbReference type="InterPro" id="IPR036683">
    <property type="entry name" value="CO_DH_flav_C_dom_sf"/>
</dbReference>
<dbReference type="Gene3D" id="3.30.43.10">
    <property type="entry name" value="Uridine Diphospho-n-acetylenolpyruvylglucosamine Reductase, domain 2"/>
    <property type="match status" value="1"/>
</dbReference>
<keyword evidence="4" id="KW-1185">Reference proteome</keyword>
<dbReference type="InterPro" id="IPR016166">
    <property type="entry name" value="FAD-bd_PCMH"/>
</dbReference>